<evidence type="ECO:0000313" key="2">
    <source>
        <dbReference type="Proteomes" id="UP000677803"/>
    </source>
</evidence>
<keyword evidence="2" id="KW-1185">Reference proteome</keyword>
<gene>
    <name evidence="1" type="ORF">MMEN_LOCUS6989</name>
</gene>
<proteinExistence type="predicted"/>
<name>A0A8S4B038_9TELE</name>
<evidence type="ECO:0000313" key="1">
    <source>
        <dbReference type="EMBL" id="CAG5895940.1"/>
    </source>
</evidence>
<sequence>MAYTQHTSETCNPVLQKLKAAGAKANPVCPPGPQRWCQRCFMELLQKHIPLHQCSTHSRQSLYPENTFMANRVWLMRQDG</sequence>
<dbReference type="EMBL" id="CAJRST010006668">
    <property type="protein sequence ID" value="CAG5895940.1"/>
    <property type="molecule type" value="Genomic_DNA"/>
</dbReference>
<reference evidence="1" key="1">
    <citation type="submission" date="2021-05" db="EMBL/GenBank/DDBJ databases">
        <authorList>
            <person name="Tigano A."/>
        </authorList>
    </citation>
    <scope>NUCLEOTIDE SEQUENCE</scope>
</reference>
<accession>A0A8S4B038</accession>
<organism evidence="1 2">
    <name type="scientific">Menidia menidia</name>
    <name type="common">Atlantic silverside</name>
    <dbReference type="NCBI Taxonomy" id="238744"/>
    <lineage>
        <taxon>Eukaryota</taxon>
        <taxon>Metazoa</taxon>
        <taxon>Chordata</taxon>
        <taxon>Craniata</taxon>
        <taxon>Vertebrata</taxon>
        <taxon>Euteleostomi</taxon>
        <taxon>Actinopterygii</taxon>
        <taxon>Neopterygii</taxon>
        <taxon>Teleostei</taxon>
        <taxon>Neoteleostei</taxon>
        <taxon>Acanthomorphata</taxon>
        <taxon>Ovalentaria</taxon>
        <taxon>Atherinomorphae</taxon>
        <taxon>Atheriniformes</taxon>
        <taxon>Atherinopsidae</taxon>
        <taxon>Menidiinae</taxon>
        <taxon>Menidia</taxon>
    </lineage>
</organism>
<comment type="caution">
    <text evidence="1">The sequence shown here is derived from an EMBL/GenBank/DDBJ whole genome shotgun (WGS) entry which is preliminary data.</text>
</comment>
<protein>
    <submittedName>
        <fullName evidence="1">(Atlantic silverside) hypothetical protein</fullName>
    </submittedName>
</protein>
<dbReference type="Proteomes" id="UP000677803">
    <property type="component" value="Unassembled WGS sequence"/>
</dbReference>
<dbReference type="AlphaFoldDB" id="A0A8S4B038"/>